<gene>
    <name evidence="3" type="ORF">M1O15_01805</name>
</gene>
<proteinExistence type="predicted"/>
<dbReference type="SUPFAM" id="SSF46785">
    <property type="entry name" value="Winged helix' DNA-binding domain"/>
    <property type="match status" value="1"/>
</dbReference>
<dbReference type="InterPro" id="IPR036390">
    <property type="entry name" value="WH_DNA-bd_sf"/>
</dbReference>
<evidence type="ECO:0000259" key="2">
    <source>
        <dbReference type="Pfam" id="PF10400"/>
    </source>
</evidence>
<sequence>MSLRIALLGTLASKGPASGYELAKTFDDVINQVWQAKHSQIYPELAKMVESGAVTVEETGGGRGRKVYTITEAGRTEIDAWVAHPEPHRAVRNETALRAFLLPLLPPDRAAATMRGLAERHAALLDDLLKDRAAIEARGASGEPPFGGYALDLGIRTFTVLRDWARETAEDLERRAAENGGKGR</sequence>
<dbReference type="InterPro" id="IPR018309">
    <property type="entry name" value="Tscrpt_reg_PadR_C"/>
</dbReference>
<evidence type="ECO:0000313" key="4">
    <source>
        <dbReference type="Proteomes" id="UP001522868"/>
    </source>
</evidence>
<reference evidence="3 4" key="1">
    <citation type="submission" date="2022-04" db="EMBL/GenBank/DDBJ databases">
        <title>Streptomyces sp. nov. LCR6-01 isolated from Lichen of Dirinaria sp.</title>
        <authorList>
            <person name="Kanchanasin P."/>
            <person name="Tanasupawat S."/>
            <person name="Phongsopitanun W."/>
        </authorList>
    </citation>
    <scope>NUCLEOTIDE SEQUENCE [LARGE SCALE GENOMIC DNA]</scope>
    <source>
        <strain evidence="3 4">LCR6-01</strain>
    </source>
</reference>
<organism evidence="3 4">
    <name type="scientific">Streptomyces lichenis</name>
    <dbReference type="NCBI Taxonomy" id="2306967"/>
    <lineage>
        <taxon>Bacteria</taxon>
        <taxon>Bacillati</taxon>
        <taxon>Actinomycetota</taxon>
        <taxon>Actinomycetes</taxon>
        <taxon>Kitasatosporales</taxon>
        <taxon>Streptomycetaceae</taxon>
        <taxon>Streptomyces</taxon>
    </lineage>
</organism>
<dbReference type="Gene3D" id="1.10.10.10">
    <property type="entry name" value="Winged helix-like DNA-binding domain superfamily/Winged helix DNA-binding domain"/>
    <property type="match status" value="1"/>
</dbReference>
<name>A0ABT0I4B5_9ACTN</name>
<dbReference type="InterPro" id="IPR005149">
    <property type="entry name" value="Tscrpt_reg_PadR_N"/>
</dbReference>
<dbReference type="InterPro" id="IPR036388">
    <property type="entry name" value="WH-like_DNA-bd_sf"/>
</dbReference>
<keyword evidence="4" id="KW-1185">Reference proteome</keyword>
<dbReference type="EMBL" id="JALPTH010000002">
    <property type="protein sequence ID" value="MCK8676168.1"/>
    <property type="molecule type" value="Genomic_DNA"/>
</dbReference>
<protein>
    <submittedName>
        <fullName evidence="3">PadR family transcriptional regulator</fullName>
    </submittedName>
</protein>
<dbReference type="PANTHER" id="PTHR43252:SF2">
    <property type="entry name" value="TRANSCRIPTION REGULATOR, PADR-LIKE FAMILY"/>
    <property type="match status" value="1"/>
</dbReference>
<feature type="domain" description="Transcription regulator PadR N-terminal" evidence="1">
    <location>
        <begin position="8"/>
        <end position="79"/>
    </location>
</feature>
<dbReference type="Pfam" id="PF10400">
    <property type="entry name" value="Vir_act_alpha_C"/>
    <property type="match status" value="1"/>
</dbReference>
<dbReference type="Proteomes" id="UP001522868">
    <property type="component" value="Unassembled WGS sequence"/>
</dbReference>
<evidence type="ECO:0000313" key="3">
    <source>
        <dbReference type="EMBL" id="MCK8676168.1"/>
    </source>
</evidence>
<dbReference type="Pfam" id="PF03551">
    <property type="entry name" value="PadR"/>
    <property type="match status" value="1"/>
</dbReference>
<evidence type="ECO:0000259" key="1">
    <source>
        <dbReference type="Pfam" id="PF03551"/>
    </source>
</evidence>
<feature type="domain" description="Transcription regulator PadR C-terminal" evidence="2">
    <location>
        <begin position="91"/>
        <end position="173"/>
    </location>
</feature>
<accession>A0ABT0I4B5</accession>
<dbReference type="PANTHER" id="PTHR43252">
    <property type="entry name" value="TRANSCRIPTIONAL REGULATOR YQJI"/>
    <property type="match status" value="1"/>
</dbReference>
<comment type="caution">
    <text evidence="3">The sequence shown here is derived from an EMBL/GenBank/DDBJ whole genome shotgun (WGS) entry which is preliminary data.</text>
</comment>
<dbReference type="RefSeq" id="WP_248631371.1">
    <property type="nucleotide sequence ID" value="NZ_JALPTH010000002.1"/>
</dbReference>